<evidence type="ECO:0000256" key="1">
    <source>
        <dbReference type="SAM" id="Phobius"/>
    </source>
</evidence>
<keyword evidence="1" id="KW-1133">Transmembrane helix</keyword>
<feature type="transmembrane region" description="Helical" evidence="1">
    <location>
        <begin position="146"/>
        <end position="165"/>
    </location>
</feature>
<dbReference type="Gene3D" id="2.60.60.30">
    <property type="entry name" value="sav2460 like domains"/>
    <property type="match status" value="1"/>
</dbReference>
<protein>
    <submittedName>
        <fullName evidence="2">Tellurite resistance domain protein</fullName>
    </submittedName>
</protein>
<dbReference type="EMBL" id="CP056597">
    <property type="protein sequence ID" value="QLY38273.1"/>
    <property type="molecule type" value="Genomic_DNA"/>
</dbReference>
<dbReference type="InterPro" id="IPR003325">
    <property type="entry name" value="TerD"/>
</dbReference>
<accession>A0ABD7B1S4</accession>
<dbReference type="RefSeq" id="WP_181540000.1">
    <property type="nucleotide sequence ID" value="NZ_CP056333.1"/>
</dbReference>
<keyword evidence="1" id="KW-0812">Transmembrane</keyword>
<dbReference type="CDD" id="cd06974">
    <property type="entry name" value="TerD_like"/>
    <property type="match status" value="1"/>
</dbReference>
<proteinExistence type="predicted"/>
<sequence>MQRLTTAAPIDEATLKIYEETVAIIHRHLPPSLALLYATARRSSDGYLEWWTERQGLAKPFSALSETEQLSVQGKRQQYQDILKSLIDQLVTRGEEHSAQALQTLLTHSHDLDCYSVGGEPVLINWAIVNNVAPVPVVVVPWWRRFLPWLLLLLVLLLIALAWWWSKKIPAEPPLPAHHEAAVATPVSTELTQANPSINLEKRKDFGRIKINLTWQQGNHKEPIDLDIAAFIRFKNGKISGAEALSKFLGDYDKPPYLLLQKDLREGNDQDGEWLFINGSHWQEIDEVLVYSFIYGGADNWQGTNATITIYVPNQPPIKSTLTDSNQINNVAAIARLKNVDGNIKVERLDRFYPDRKSLDKHYGWGFEWTPGASKN</sequence>
<dbReference type="AlphaFoldDB" id="A0ABD7B1S4"/>
<evidence type="ECO:0000313" key="3">
    <source>
        <dbReference type="Proteomes" id="UP000512043"/>
    </source>
</evidence>
<dbReference type="Proteomes" id="UP000512043">
    <property type="component" value="Chromosome"/>
</dbReference>
<name>A0ABD7B1S4_CITFR</name>
<keyword evidence="1" id="KW-0472">Membrane</keyword>
<organism evidence="2 3">
    <name type="scientific">Citrobacter freundii</name>
    <dbReference type="NCBI Taxonomy" id="546"/>
    <lineage>
        <taxon>Bacteria</taxon>
        <taxon>Pseudomonadati</taxon>
        <taxon>Pseudomonadota</taxon>
        <taxon>Gammaproteobacteria</taxon>
        <taxon>Enterobacterales</taxon>
        <taxon>Enterobacteriaceae</taxon>
        <taxon>Citrobacter</taxon>
        <taxon>Citrobacter freundii complex</taxon>
    </lineage>
</organism>
<gene>
    <name evidence="2" type="ORF">HV164_17850</name>
</gene>
<reference evidence="3" key="1">
    <citation type="submission" date="2020-06" db="EMBL/GenBank/DDBJ databases">
        <title>REHAB project genomes.</title>
        <authorList>
            <person name="Shaw L.P."/>
        </authorList>
    </citation>
    <scope>NUCLEOTIDE SEQUENCE [LARGE SCALE GENOMIC DNA]</scope>
    <source>
        <strain evidence="3">RHBSTW-00334</strain>
    </source>
</reference>
<evidence type="ECO:0000313" key="2">
    <source>
        <dbReference type="EMBL" id="QLY38273.1"/>
    </source>
</evidence>